<keyword evidence="5" id="KW-1185">Reference proteome</keyword>
<dbReference type="Pfam" id="PF13359">
    <property type="entry name" value="DDE_Tnp_4"/>
    <property type="match status" value="1"/>
</dbReference>
<gene>
    <name evidence="4" type="ORF">G5714_009946</name>
</gene>
<name>A0A7J6CQS5_9TELE</name>
<feature type="domain" description="DDE Tnp4" evidence="3">
    <location>
        <begin position="26"/>
        <end position="110"/>
    </location>
</feature>
<reference evidence="4 5" key="1">
    <citation type="submission" date="2020-04" db="EMBL/GenBank/DDBJ databases">
        <title>Chromosome-level genome assembly of a cyprinid fish Onychostoma macrolepis by integration of Nanopore Sequencing, Bionano and Hi-C technology.</title>
        <authorList>
            <person name="Wang D."/>
        </authorList>
    </citation>
    <scope>NUCLEOTIDE SEQUENCE [LARGE SCALE GENOMIC DNA]</scope>
    <source>
        <strain evidence="4">SWU-2019</strain>
        <tissue evidence="4">Muscle</tissue>
    </source>
</reference>
<protein>
    <recommendedName>
        <fullName evidence="3">DDE Tnp4 domain-containing protein</fullName>
    </recommendedName>
</protein>
<evidence type="ECO:0000256" key="2">
    <source>
        <dbReference type="ARBA" id="ARBA00022723"/>
    </source>
</evidence>
<keyword evidence="2" id="KW-0479">Metal-binding</keyword>
<organism evidence="4 5">
    <name type="scientific">Onychostoma macrolepis</name>
    <dbReference type="NCBI Taxonomy" id="369639"/>
    <lineage>
        <taxon>Eukaryota</taxon>
        <taxon>Metazoa</taxon>
        <taxon>Chordata</taxon>
        <taxon>Craniata</taxon>
        <taxon>Vertebrata</taxon>
        <taxon>Euteleostomi</taxon>
        <taxon>Actinopterygii</taxon>
        <taxon>Neopterygii</taxon>
        <taxon>Teleostei</taxon>
        <taxon>Ostariophysi</taxon>
        <taxon>Cypriniformes</taxon>
        <taxon>Cyprinidae</taxon>
        <taxon>Acrossocheilinae</taxon>
        <taxon>Onychostoma</taxon>
    </lineage>
</organism>
<sequence>MLLSRGQQEPSMAAILEYALQEKGLKKHGFFLLGDSGYPCLKEPICLMTPFKEPLQGIVEARFNQHHARVRSVIERAFGMLKNRGIFHQSLMVHHKFAPKVVAACTILHNLCLAAGDEEDPLLPGANESEDRPPHQESNGMTIRARLAAQVSAPSNIQLEDHDYI</sequence>
<evidence type="ECO:0000313" key="4">
    <source>
        <dbReference type="EMBL" id="KAF4108873.1"/>
    </source>
</evidence>
<evidence type="ECO:0000259" key="3">
    <source>
        <dbReference type="Pfam" id="PF13359"/>
    </source>
</evidence>
<comment type="cofactor">
    <cofactor evidence="1">
        <name>a divalent metal cation</name>
        <dbReference type="ChEBI" id="CHEBI:60240"/>
    </cofactor>
</comment>
<dbReference type="AlphaFoldDB" id="A0A7J6CQS5"/>
<comment type="caution">
    <text evidence="4">The sequence shown here is derived from an EMBL/GenBank/DDBJ whole genome shotgun (WGS) entry which is preliminary data.</text>
</comment>
<dbReference type="Proteomes" id="UP000579812">
    <property type="component" value="Unassembled WGS sequence"/>
</dbReference>
<dbReference type="InterPro" id="IPR027806">
    <property type="entry name" value="HARBI1_dom"/>
</dbReference>
<dbReference type="EMBL" id="JAAMOB010000009">
    <property type="protein sequence ID" value="KAF4108873.1"/>
    <property type="molecule type" value="Genomic_DNA"/>
</dbReference>
<evidence type="ECO:0000313" key="5">
    <source>
        <dbReference type="Proteomes" id="UP000579812"/>
    </source>
</evidence>
<proteinExistence type="predicted"/>
<evidence type="ECO:0000256" key="1">
    <source>
        <dbReference type="ARBA" id="ARBA00001968"/>
    </source>
</evidence>
<dbReference type="GO" id="GO:0046872">
    <property type="term" value="F:metal ion binding"/>
    <property type="evidence" value="ECO:0007669"/>
    <property type="project" value="UniProtKB-KW"/>
</dbReference>
<accession>A0A7J6CQS5</accession>